<name>A0AAV8VMD2_9CUCU</name>
<sequence>MVQESGPRWPDLTLSRTVQIRDRVIDTFDDSLSDHRYITYVLDLEGVDCGRDGDSTPKTWTGSKSEGVLERGERAGETLQSVVERVCTEQLRRRRKGRREHADWWNDDLTDAKRRVTRQRRLFQESVGDRRDEQRLEYVRERNEYKKKIKDTKLRRIERELDEMGEQRVERWVKGGRRQVTSNIRREDGTFTGDLDETYDELVRKYFPLNDENDEDETHARYRREYETRDEERMTFDYDFEPTTNEIIGIIEGMKNDKAPGDDKIPNECLRYVLGAIETDWRDIIVGCLKKGDFPSIWKKAELVWLAKSGGGMRHISLLPAIGKVLDRL</sequence>
<proteinExistence type="predicted"/>
<dbReference type="PANTHER" id="PTHR19446">
    <property type="entry name" value="REVERSE TRANSCRIPTASES"/>
    <property type="match status" value="1"/>
</dbReference>
<accession>A0AAV8VMD2</accession>
<protein>
    <recommendedName>
        <fullName evidence="3">Reverse transcriptase</fullName>
    </recommendedName>
</protein>
<evidence type="ECO:0000313" key="1">
    <source>
        <dbReference type="EMBL" id="KAJ8915368.1"/>
    </source>
</evidence>
<organism evidence="1 2">
    <name type="scientific">Exocentrus adspersus</name>
    <dbReference type="NCBI Taxonomy" id="1586481"/>
    <lineage>
        <taxon>Eukaryota</taxon>
        <taxon>Metazoa</taxon>
        <taxon>Ecdysozoa</taxon>
        <taxon>Arthropoda</taxon>
        <taxon>Hexapoda</taxon>
        <taxon>Insecta</taxon>
        <taxon>Pterygota</taxon>
        <taxon>Neoptera</taxon>
        <taxon>Endopterygota</taxon>
        <taxon>Coleoptera</taxon>
        <taxon>Polyphaga</taxon>
        <taxon>Cucujiformia</taxon>
        <taxon>Chrysomeloidea</taxon>
        <taxon>Cerambycidae</taxon>
        <taxon>Lamiinae</taxon>
        <taxon>Acanthocinini</taxon>
        <taxon>Exocentrus</taxon>
    </lineage>
</organism>
<dbReference type="EMBL" id="JANEYG010000054">
    <property type="protein sequence ID" value="KAJ8915368.1"/>
    <property type="molecule type" value="Genomic_DNA"/>
</dbReference>
<dbReference type="AlphaFoldDB" id="A0AAV8VMD2"/>
<reference evidence="1 2" key="1">
    <citation type="journal article" date="2023" name="Insect Mol. Biol.">
        <title>Genome sequencing provides insights into the evolution of gene families encoding plant cell wall-degrading enzymes in longhorned beetles.</title>
        <authorList>
            <person name="Shin N.R."/>
            <person name="Okamura Y."/>
            <person name="Kirsch R."/>
            <person name="Pauchet Y."/>
        </authorList>
    </citation>
    <scope>NUCLEOTIDE SEQUENCE [LARGE SCALE GENOMIC DNA]</scope>
    <source>
        <strain evidence="1">EAD_L_NR</strain>
    </source>
</reference>
<evidence type="ECO:0008006" key="3">
    <source>
        <dbReference type="Google" id="ProtNLM"/>
    </source>
</evidence>
<evidence type="ECO:0000313" key="2">
    <source>
        <dbReference type="Proteomes" id="UP001159042"/>
    </source>
</evidence>
<dbReference type="Proteomes" id="UP001159042">
    <property type="component" value="Unassembled WGS sequence"/>
</dbReference>
<keyword evidence="2" id="KW-1185">Reference proteome</keyword>
<feature type="non-terminal residue" evidence="1">
    <location>
        <position position="329"/>
    </location>
</feature>
<comment type="caution">
    <text evidence="1">The sequence shown here is derived from an EMBL/GenBank/DDBJ whole genome shotgun (WGS) entry which is preliminary data.</text>
</comment>
<gene>
    <name evidence="1" type="ORF">NQ315_008255</name>
</gene>